<dbReference type="EMBL" id="CM051404">
    <property type="protein sequence ID" value="KAJ4705749.1"/>
    <property type="molecule type" value="Genomic_DNA"/>
</dbReference>
<protein>
    <submittedName>
        <fullName evidence="1">Organic cation/carnitine transporter</fullName>
    </submittedName>
</protein>
<proteinExistence type="predicted"/>
<keyword evidence="2" id="KW-1185">Reference proteome</keyword>
<sequence length="537" mass="58988">MYRLKLSERSGIISSPHTMADSTPLLSQVPVSAPPDTSSNQDDKSPNVFSLDEIIEQTLGSFGWGQFLQALLVSLAWGFDAQQAFISVFTDALPLWHCTNNTTCKSTSKICEIPRSSWSWDGSASQSIISDWNLECASSFISGFPESSFFAGCLVGALSLATLADSAFGRKNLLLFSCLGMNIAALLTIFSTNVWIYSAFRFATGFGSAPIATCTVVLLTERVGTKWRGRVGVMASFGFGLGFLSLPAIAYISRGSSWKTLYLCTSISGILYCLLAYYFAYESPRWLLVQGREEEAIEILKRLSPRKKDSFDARISSLPKSEEDDDFFSAIKDLFRKRWALQRLLIVMVLSFSLGMMFYGIPLGIGDLGFNNIYLAVTFNALMEFPSYVITFFFLERANRRTSLLAFSMTSGICSIGCAIVHGSDMRGIQIGLELGAYFCVCAAYNVLLIYSMELFPTCVRNTAATMVEQSQVFGAIFSPMLISVSRGKESSSYGVFGAVIICCGFFVACLPETRGQTLCDTMGQQECKTRASTVLF</sequence>
<organism evidence="1 2">
    <name type="scientific">Melia azedarach</name>
    <name type="common">Chinaberry tree</name>
    <dbReference type="NCBI Taxonomy" id="155640"/>
    <lineage>
        <taxon>Eukaryota</taxon>
        <taxon>Viridiplantae</taxon>
        <taxon>Streptophyta</taxon>
        <taxon>Embryophyta</taxon>
        <taxon>Tracheophyta</taxon>
        <taxon>Spermatophyta</taxon>
        <taxon>Magnoliopsida</taxon>
        <taxon>eudicotyledons</taxon>
        <taxon>Gunneridae</taxon>
        <taxon>Pentapetalae</taxon>
        <taxon>rosids</taxon>
        <taxon>malvids</taxon>
        <taxon>Sapindales</taxon>
        <taxon>Meliaceae</taxon>
        <taxon>Melia</taxon>
    </lineage>
</organism>
<dbReference type="Proteomes" id="UP001164539">
    <property type="component" value="Chromosome 11"/>
</dbReference>
<evidence type="ECO:0000313" key="2">
    <source>
        <dbReference type="Proteomes" id="UP001164539"/>
    </source>
</evidence>
<evidence type="ECO:0000313" key="1">
    <source>
        <dbReference type="EMBL" id="KAJ4705749.1"/>
    </source>
</evidence>
<accession>A0ACC1X3L6</accession>
<comment type="caution">
    <text evidence="1">The sequence shown here is derived from an EMBL/GenBank/DDBJ whole genome shotgun (WGS) entry which is preliminary data.</text>
</comment>
<gene>
    <name evidence="1" type="ORF">OWV82_019497</name>
</gene>
<reference evidence="1 2" key="1">
    <citation type="journal article" date="2023" name="Science">
        <title>Complex scaffold remodeling in plant triterpene biosynthesis.</title>
        <authorList>
            <person name="De La Pena R."/>
            <person name="Hodgson H."/>
            <person name="Liu J.C."/>
            <person name="Stephenson M.J."/>
            <person name="Martin A.C."/>
            <person name="Owen C."/>
            <person name="Harkess A."/>
            <person name="Leebens-Mack J."/>
            <person name="Jimenez L.E."/>
            <person name="Osbourn A."/>
            <person name="Sattely E.S."/>
        </authorList>
    </citation>
    <scope>NUCLEOTIDE SEQUENCE [LARGE SCALE GENOMIC DNA]</scope>
    <source>
        <strain evidence="2">cv. JPN11</strain>
        <tissue evidence="1">Leaf</tissue>
    </source>
</reference>
<name>A0ACC1X3L6_MELAZ</name>